<keyword evidence="1" id="KW-0732">Signal</keyword>
<dbReference type="Pfam" id="PF08666">
    <property type="entry name" value="SAF"/>
    <property type="match status" value="1"/>
</dbReference>
<evidence type="ECO:0000259" key="2">
    <source>
        <dbReference type="SMART" id="SM00858"/>
    </source>
</evidence>
<name>I0L1R9_9ACTN</name>
<evidence type="ECO:0000313" key="4">
    <source>
        <dbReference type="Proteomes" id="UP000003448"/>
    </source>
</evidence>
<organism evidence="3 4">
    <name type="scientific">Micromonospora lupini str. Lupac 08</name>
    <dbReference type="NCBI Taxonomy" id="1150864"/>
    <lineage>
        <taxon>Bacteria</taxon>
        <taxon>Bacillati</taxon>
        <taxon>Actinomycetota</taxon>
        <taxon>Actinomycetes</taxon>
        <taxon>Micromonosporales</taxon>
        <taxon>Micromonosporaceae</taxon>
        <taxon>Micromonospora</taxon>
    </lineage>
</organism>
<dbReference type="Proteomes" id="UP000003448">
    <property type="component" value="Unassembled WGS sequence"/>
</dbReference>
<comment type="caution">
    <text evidence="3">The sequence shown here is derived from an EMBL/GenBank/DDBJ whole genome shotgun (WGS) entry which is preliminary data.</text>
</comment>
<keyword evidence="4" id="KW-1185">Reference proteome</keyword>
<dbReference type="InterPro" id="IPR013974">
    <property type="entry name" value="SAF"/>
</dbReference>
<feature type="domain" description="SAF" evidence="2">
    <location>
        <begin position="26"/>
        <end position="89"/>
    </location>
</feature>
<dbReference type="SMART" id="SM00858">
    <property type="entry name" value="SAF"/>
    <property type="match status" value="1"/>
</dbReference>
<feature type="chain" id="PRO_5003631737" description="SAF domain-containing protein" evidence="1">
    <location>
        <begin position="22"/>
        <end position="186"/>
    </location>
</feature>
<proteinExistence type="predicted"/>
<dbReference type="EMBL" id="CAIE01000022">
    <property type="protein sequence ID" value="CCH17766.1"/>
    <property type="molecule type" value="Genomic_DNA"/>
</dbReference>
<feature type="signal peptide" evidence="1">
    <location>
        <begin position="1"/>
        <end position="21"/>
    </location>
</feature>
<sequence length="186" mass="18118">MVLGLVLAIACSLLFAGTALRTDPATPVLALARDVGAGQTIRDRDLKVVRIVPGDAVQLVGESQRETVVGRTAAVPLVAGSLLSPGQMGGSAFPPVGQSVIAVGVKAGKAPAGMAVGSRVTVLVVPPTGNGSAPAQPVRASATVSAIEVPDAAGLTAVSLLLSSEAALQVSVASGDVSLILQGSGG</sequence>
<dbReference type="AlphaFoldDB" id="I0L1R9"/>
<accession>I0L1R9</accession>
<reference evidence="4" key="1">
    <citation type="journal article" date="2012" name="J. Bacteriol.">
        <title>Genome Sequence of Micromonospora lupini Lupac 08, Isolated from Root Nodules of Lupinus angustifolius.</title>
        <authorList>
            <person name="Alonso-Vega P."/>
            <person name="Normand P."/>
            <person name="Bacigalupe R."/>
            <person name="Pujic P."/>
            <person name="Lajus A."/>
            <person name="Vallenet D."/>
            <person name="Carro L."/>
            <person name="Coll P."/>
            <person name="Trujillo M.E."/>
        </authorList>
    </citation>
    <scope>NUCLEOTIDE SEQUENCE [LARGE SCALE GENOMIC DNA]</scope>
    <source>
        <strain evidence="4">Lupac 08</strain>
    </source>
</reference>
<evidence type="ECO:0000313" key="3">
    <source>
        <dbReference type="EMBL" id="CCH17766.1"/>
    </source>
</evidence>
<protein>
    <recommendedName>
        <fullName evidence="2">SAF domain-containing protein</fullName>
    </recommendedName>
</protein>
<evidence type="ECO:0000256" key="1">
    <source>
        <dbReference type="SAM" id="SignalP"/>
    </source>
</evidence>
<dbReference type="STRING" id="1150864.MILUP08_42697"/>
<dbReference type="CDD" id="cd11614">
    <property type="entry name" value="SAF_CpaB_FlgA_like"/>
    <property type="match status" value="1"/>
</dbReference>
<dbReference type="eggNOG" id="COG1261">
    <property type="taxonomic scope" value="Bacteria"/>
</dbReference>
<gene>
    <name evidence="3" type="ORF">MILUP08_42697</name>
</gene>